<dbReference type="Pfam" id="PF02518">
    <property type="entry name" value="HATPase_c"/>
    <property type="match status" value="1"/>
</dbReference>
<gene>
    <name evidence="8" type="ORF">MTBPR1_20168</name>
</gene>
<evidence type="ECO:0000313" key="8">
    <source>
        <dbReference type="EMBL" id="SCA56320.1"/>
    </source>
</evidence>
<dbReference type="SMART" id="SM00387">
    <property type="entry name" value="HATPase_c"/>
    <property type="match status" value="1"/>
</dbReference>
<evidence type="ECO:0000256" key="3">
    <source>
        <dbReference type="ARBA" id="ARBA00022553"/>
    </source>
</evidence>
<dbReference type="CDD" id="cd00075">
    <property type="entry name" value="HATPase"/>
    <property type="match status" value="1"/>
</dbReference>
<dbReference type="EC" id="2.7.13.3" evidence="2"/>
<protein>
    <recommendedName>
        <fullName evidence="2">histidine kinase</fullName>
        <ecNumber evidence="2">2.7.13.3</ecNumber>
    </recommendedName>
</protein>
<dbReference type="Proteomes" id="UP000231658">
    <property type="component" value="Unassembled WGS sequence"/>
</dbReference>
<feature type="transmembrane region" description="Helical" evidence="6">
    <location>
        <begin position="78"/>
        <end position="102"/>
    </location>
</feature>
<comment type="catalytic activity">
    <reaction evidence="1">
        <text>ATP + protein L-histidine = ADP + protein N-phospho-L-histidine.</text>
        <dbReference type="EC" id="2.7.13.3"/>
    </reaction>
</comment>
<dbReference type="GO" id="GO:0009927">
    <property type="term" value="F:histidine phosphotransfer kinase activity"/>
    <property type="evidence" value="ECO:0007669"/>
    <property type="project" value="TreeGrafter"/>
</dbReference>
<evidence type="ECO:0000256" key="4">
    <source>
        <dbReference type="ARBA" id="ARBA00022679"/>
    </source>
</evidence>
<dbReference type="InterPro" id="IPR005467">
    <property type="entry name" value="His_kinase_dom"/>
</dbReference>
<accession>A0A1C3RGA6</accession>
<dbReference type="InterPro" id="IPR011006">
    <property type="entry name" value="CheY-like_superfamily"/>
</dbReference>
<dbReference type="InterPro" id="IPR036890">
    <property type="entry name" value="HATPase_C_sf"/>
</dbReference>
<dbReference type="Pfam" id="PF00512">
    <property type="entry name" value="HisKA"/>
    <property type="match status" value="1"/>
</dbReference>
<dbReference type="OrthoDB" id="9764438at2"/>
<dbReference type="SUPFAM" id="SSF52172">
    <property type="entry name" value="CheY-like"/>
    <property type="match status" value="1"/>
</dbReference>
<dbReference type="SMART" id="SM00388">
    <property type="entry name" value="HisKA"/>
    <property type="match status" value="1"/>
</dbReference>
<evidence type="ECO:0000259" key="7">
    <source>
        <dbReference type="PROSITE" id="PS50109"/>
    </source>
</evidence>
<dbReference type="PRINTS" id="PR00344">
    <property type="entry name" value="BCTRLSENSOR"/>
</dbReference>
<dbReference type="CDD" id="cd00082">
    <property type="entry name" value="HisKA"/>
    <property type="match status" value="1"/>
</dbReference>
<keyword evidence="6" id="KW-1133">Transmembrane helix</keyword>
<dbReference type="InterPro" id="IPR003594">
    <property type="entry name" value="HATPase_dom"/>
</dbReference>
<keyword evidence="3" id="KW-0597">Phosphoprotein</keyword>
<dbReference type="Gene3D" id="1.10.287.130">
    <property type="match status" value="1"/>
</dbReference>
<dbReference type="STRING" id="1867952.MTBPR1_20168"/>
<feature type="domain" description="Histidine kinase" evidence="7">
    <location>
        <begin position="205"/>
        <end position="426"/>
    </location>
</feature>
<organism evidence="8 9">
    <name type="scientific">Candidatus Terasakiella magnetica</name>
    <dbReference type="NCBI Taxonomy" id="1867952"/>
    <lineage>
        <taxon>Bacteria</taxon>
        <taxon>Pseudomonadati</taxon>
        <taxon>Pseudomonadota</taxon>
        <taxon>Alphaproteobacteria</taxon>
        <taxon>Rhodospirillales</taxon>
        <taxon>Terasakiellaceae</taxon>
        <taxon>Terasakiella</taxon>
    </lineage>
</organism>
<sequence>MQWRRETLNELLDQAYKGAIPTGVFSICAACLFSYAFWNKIPLPNLLPWLALMLIAQTSRIAFSFYRAKRIDQQSYRFWKNALFISVLPGSLLWGIFPLFSFVHLDDISRVIISIFLATAPTAQLLSISGVFRLWLTSMVILLLPMCFTWMFYGLPGLALGLIGLLYAAYLYAVGRKFNQLMGDKIQLTYKANAVLRAKTTFLATASHDLRQPLHAITMSLAAAEARLLDETPSKQDIDAAYQSLETATHSVENLTRLLNSLMDVSKLESGGVKPNHTAISLSNIFDHLSRTFENSAKEKGLEFQIVPSSLRVTSDPIYFQRIVSNLVSNAVQHVSDGKILIGCRRRADSVVISVLDNGPGIPPEKFRDIFEEFHQLDNPGRKSSGGQGLGLAIADRLARVLGHNLSVSSLPGAGSVFSVEVPLHKAHIPSQTPKNSAQSNRRRPLVVLINPFVDVLEETAVQIRQWEYRVLAFQSYEEAQNLQIRPQLIICPERFPNEMTGCEAAERLRSVWKHNCAALILIQDLNTDKMLSAAKHNCKTIQDPPAPDEFKALIQDEIQNLTS</sequence>
<keyword evidence="9" id="KW-1185">Reference proteome</keyword>
<dbReference type="EMBL" id="FLYE01000012">
    <property type="protein sequence ID" value="SCA56320.1"/>
    <property type="molecule type" value="Genomic_DNA"/>
</dbReference>
<proteinExistence type="predicted"/>
<keyword evidence="6" id="KW-0472">Membrane</keyword>
<keyword evidence="4 8" id="KW-0808">Transferase</keyword>
<dbReference type="SUPFAM" id="SSF47384">
    <property type="entry name" value="Homodimeric domain of signal transducing histidine kinase"/>
    <property type="match status" value="1"/>
</dbReference>
<dbReference type="PANTHER" id="PTHR43047:SF9">
    <property type="entry name" value="HISTIDINE KINASE"/>
    <property type="match status" value="1"/>
</dbReference>
<evidence type="ECO:0000256" key="6">
    <source>
        <dbReference type="SAM" id="Phobius"/>
    </source>
</evidence>
<dbReference type="GO" id="GO:0000155">
    <property type="term" value="F:phosphorelay sensor kinase activity"/>
    <property type="evidence" value="ECO:0007669"/>
    <property type="project" value="InterPro"/>
</dbReference>
<dbReference type="FunFam" id="3.30.565.10:FF:000049">
    <property type="entry name" value="Two-component sensor histidine kinase"/>
    <property type="match status" value="1"/>
</dbReference>
<dbReference type="GO" id="GO:0005886">
    <property type="term" value="C:plasma membrane"/>
    <property type="evidence" value="ECO:0007669"/>
    <property type="project" value="TreeGrafter"/>
</dbReference>
<dbReference type="InterPro" id="IPR036097">
    <property type="entry name" value="HisK_dim/P_sf"/>
</dbReference>
<evidence type="ECO:0000256" key="2">
    <source>
        <dbReference type="ARBA" id="ARBA00012438"/>
    </source>
</evidence>
<dbReference type="SUPFAM" id="SSF55874">
    <property type="entry name" value="ATPase domain of HSP90 chaperone/DNA topoisomerase II/histidine kinase"/>
    <property type="match status" value="1"/>
</dbReference>
<keyword evidence="6" id="KW-0812">Transmembrane</keyword>
<dbReference type="PROSITE" id="PS50109">
    <property type="entry name" value="HIS_KIN"/>
    <property type="match status" value="1"/>
</dbReference>
<dbReference type="AlphaFoldDB" id="A0A1C3RGA6"/>
<evidence type="ECO:0000256" key="5">
    <source>
        <dbReference type="ARBA" id="ARBA00022777"/>
    </source>
</evidence>
<name>A0A1C3RGA6_9PROT</name>
<dbReference type="Gene3D" id="3.30.565.10">
    <property type="entry name" value="Histidine kinase-like ATPase, C-terminal domain"/>
    <property type="match status" value="1"/>
</dbReference>
<dbReference type="RefSeq" id="WP_069186992.1">
    <property type="nucleotide sequence ID" value="NZ_FLYE01000012.1"/>
</dbReference>
<evidence type="ECO:0000313" key="9">
    <source>
        <dbReference type="Proteomes" id="UP000231658"/>
    </source>
</evidence>
<keyword evidence="5 8" id="KW-0418">Kinase</keyword>
<feature type="transmembrane region" description="Helical" evidence="6">
    <location>
        <begin position="158"/>
        <end position="175"/>
    </location>
</feature>
<feature type="transmembrane region" description="Helical" evidence="6">
    <location>
        <begin position="108"/>
        <end position="127"/>
    </location>
</feature>
<dbReference type="PANTHER" id="PTHR43047">
    <property type="entry name" value="TWO-COMPONENT HISTIDINE PROTEIN KINASE"/>
    <property type="match status" value="1"/>
</dbReference>
<reference evidence="8 9" key="1">
    <citation type="submission" date="2016-07" db="EMBL/GenBank/DDBJ databases">
        <authorList>
            <person name="Lefevre C.T."/>
        </authorList>
    </citation>
    <scope>NUCLEOTIDE SEQUENCE [LARGE SCALE GENOMIC DNA]</scope>
    <source>
        <strain evidence="8">PR1</strain>
    </source>
</reference>
<evidence type="ECO:0000256" key="1">
    <source>
        <dbReference type="ARBA" id="ARBA00000085"/>
    </source>
</evidence>
<dbReference type="InterPro" id="IPR003661">
    <property type="entry name" value="HisK_dim/P_dom"/>
</dbReference>
<feature type="transmembrane region" description="Helical" evidence="6">
    <location>
        <begin position="49"/>
        <end position="66"/>
    </location>
</feature>
<dbReference type="InterPro" id="IPR004358">
    <property type="entry name" value="Sig_transdc_His_kin-like_C"/>
</dbReference>
<feature type="transmembrane region" description="Helical" evidence="6">
    <location>
        <begin position="20"/>
        <end position="37"/>
    </location>
</feature>